<dbReference type="Proteomes" id="UP000190539">
    <property type="component" value="Unassembled WGS sequence"/>
</dbReference>
<dbReference type="AlphaFoldDB" id="A0A1V4AEV5"/>
<gene>
    <name evidence="1" type="ORF">B1H18_03190</name>
</gene>
<reference evidence="1 2" key="1">
    <citation type="submission" date="2017-02" db="EMBL/GenBank/DDBJ databases">
        <title>Draft Genome Sequence of Streptomyces tsukubaensis F601, a Producer of the immunosuppressant tacrolimus FK506.</title>
        <authorList>
            <person name="Zong G."/>
            <person name="Zhong C."/>
            <person name="Fu J."/>
            <person name="Qin R."/>
            <person name="Cao G."/>
        </authorList>
    </citation>
    <scope>NUCLEOTIDE SEQUENCE [LARGE SCALE GENOMIC DNA]</scope>
    <source>
        <strain evidence="1 2">F601</strain>
    </source>
</reference>
<comment type="caution">
    <text evidence="1">The sequence shown here is derived from an EMBL/GenBank/DDBJ whole genome shotgun (WGS) entry which is preliminary data.</text>
</comment>
<keyword evidence="2" id="KW-1185">Reference proteome</keyword>
<accession>A0A1V4AEV5</accession>
<organism evidence="1 2">
    <name type="scientific">Streptomyces tsukubensis</name>
    <dbReference type="NCBI Taxonomy" id="83656"/>
    <lineage>
        <taxon>Bacteria</taxon>
        <taxon>Bacillati</taxon>
        <taxon>Actinomycetota</taxon>
        <taxon>Actinomycetes</taxon>
        <taxon>Kitasatosporales</taxon>
        <taxon>Streptomycetaceae</taxon>
        <taxon>Streptomyces</taxon>
    </lineage>
</organism>
<dbReference type="EMBL" id="MVFC01000002">
    <property type="protein sequence ID" value="OON82077.1"/>
    <property type="molecule type" value="Genomic_DNA"/>
</dbReference>
<evidence type="ECO:0000313" key="1">
    <source>
        <dbReference type="EMBL" id="OON82077.1"/>
    </source>
</evidence>
<protein>
    <submittedName>
        <fullName evidence="1">Uncharacterized protein</fullName>
    </submittedName>
</protein>
<sequence length="182" mass="19570">MLSYLAAALPPHTGAAARLLAVQCALRMNSTGQVRLPTGVLRSLRLGRGQEPWCELEQAGWLCRVSAVGAVGSVVVARILDSALFTQSPARPDRMSAADWALRAASGGRAGVHGPLPQVIALCLAAYTRQQIDHGRVEVDRMARDCGLVPTAFFRRSTSWRWLASSDSGVRPRTPRISIGGW</sequence>
<evidence type="ECO:0000313" key="2">
    <source>
        <dbReference type="Proteomes" id="UP000190539"/>
    </source>
</evidence>
<proteinExistence type="predicted"/>
<name>A0A1V4AEV5_9ACTN</name>